<feature type="compositionally biased region" description="Low complexity" evidence="1">
    <location>
        <begin position="181"/>
        <end position="190"/>
    </location>
</feature>
<dbReference type="ExpressionAtlas" id="A0A3L6E5G3">
    <property type="expression patterns" value="baseline"/>
</dbReference>
<evidence type="ECO:0000256" key="1">
    <source>
        <dbReference type="SAM" id="MobiDB-lite"/>
    </source>
</evidence>
<evidence type="ECO:0000313" key="2">
    <source>
        <dbReference type="EMBL" id="PWZ15161.1"/>
    </source>
</evidence>
<sequence length="284" mass="30119">MGSVMDPQVLELDHTSSMMSPAFGSTMSFVSAMEDAKLVPFGHMPNFLLHHYHQHHPQPHATFFGSHPSLDAAPQPKRPHPMAGVYKAFSEVSPVLQFAHLTCVQAVLNELGAASRIHVLGPGHQHGRAVGVADVGAGAALTRGDAQGDRIGVAGVTPPSGAEPHPREPVGLRPRARRVPPVRSVQCGRPGPHEAGGHHERRRRGRPPPRGVGPRGRNAGRAPPREAARRQGGGVRGPRLRPHGAVVRHAPVTGVPVLRVLLDSVDAVGGADADAVSRIERFMV</sequence>
<reference evidence="2 3" key="1">
    <citation type="journal article" date="2018" name="Nat. Genet.">
        <title>Extensive intraspecific gene order and gene structural variations between Mo17 and other maize genomes.</title>
        <authorList>
            <person name="Sun S."/>
            <person name="Zhou Y."/>
            <person name="Chen J."/>
            <person name="Shi J."/>
            <person name="Zhao H."/>
            <person name="Zhao H."/>
            <person name="Song W."/>
            <person name="Zhang M."/>
            <person name="Cui Y."/>
            <person name="Dong X."/>
            <person name="Liu H."/>
            <person name="Ma X."/>
            <person name="Jiao Y."/>
            <person name="Wang B."/>
            <person name="Wei X."/>
            <person name="Stein J.C."/>
            <person name="Glaubitz J.C."/>
            <person name="Lu F."/>
            <person name="Yu G."/>
            <person name="Liang C."/>
            <person name="Fengler K."/>
            <person name="Li B."/>
            <person name="Rafalski A."/>
            <person name="Schnable P.S."/>
            <person name="Ware D.H."/>
            <person name="Buckler E.S."/>
            <person name="Lai J."/>
        </authorList>
    </citation>
    <scope>NUCLEOTIDE SEQUENCE [LARGE SCALE GENOMIC DNA]</scope>
    <source>
        <strain evidence="3">cv. Missouri 17</strain>
        <tissue evidence="2">Seedling</tissue>
    </source>
</reference>
<organism evidence="2 3">
    <name type="scientific">Zea mays</name>
    <name type="common">Maize</name>
    <dbReference type="NCBI Taxonomy" id="4577"/>
    <lineage>
        <taxon>Eukaryota</taxon>
        <taxon>Viridiplantae</taxon>
        <taxon>Streptophyta</taxon>
        <taxon>Embryophyta</taxon>
        <taxon>Tracheophyta</taxon>
        <taxon>Spermatophyta</taxon>
        <taxon>Magnoliopsida</taxon>
        <taxon>Liliopsida</taxon>
        <taxon>Poales</taxon>
        <taxon>Poaceae</taxon>
        <taxon>PACMAD clade</taxon>
        <taxon>Panicoideae</taxon>
        <taxon>Andropogonodae</taxon>
        <taxon>Andropogoneae</taxon>
        <taxon>Tripsacinae</taxon>
        <taxon>Zea</taxon>
    </lineage>
</organism>
<feature type="region of interest" description="Disordered" evidence="1">
    <location>
        <begin position="146"/>
        <end position="244"/>
    </location>
</feature>
<dbReference type="Proteomes" id="UP000251960">
    <property type="component" value="Chromosome 7"/>
</dbReference>
<proteinExistence type="predicted"/>
<gene>
    <name evidence="2" type="ORF">Zm00014a_027022</name>
</gene>
<dbReference type="AlphaFoldDB" id="A0A3L6E5G3"/>
<evidence type="ECO:0000313" key="3">
    <source>
        <dbReference type="Proteomes" id="UP000251960"/>
    </source>
</evidence>
<accession>A0A3L6E5G3</accession>
<protein>
    <submittedName>
        <fullName evidence="2">Uncharacterized protein</fullName>
    </submittedName>
</protein>
<comment type="caution">
    <text evidence="2">The sequence shown here is derived from an EMBL/GenBank/DDBJ whole genome shotgun (WGS) entry which is preliminary data.</text>
</comment>
<dbReference type="EMBL" id="NCVQ01000008">
    <property type="protein sequence ID" value="PWZ15161.1"/>
    <property type="molecule type" value="Genomic_DNA"/>
</dbReference>
<name>A0A3L6E5G3_MAIZE</name>